<dbReference type="InterPro" id="IPR003593">
    <property type="entry name" value="AAA+_ATPase"/>
</dbReference>
<comment type="caution">
    <text evidence="7">The sequence shown here is derived from an EMBL/GenBank/DDBJ whole genome shotgun (WGS) entry which is preliminary data.</text>
</comment>
<protein>
    <submittedName>
        <fullName evidence="7">ABC transporter ATP-binding protein</fullName>
    </submittedName>
</protein>
<evidence type="ECO:0000256" key="4">
    <source>
        <dbReference type="ARBA" id="ARBA00022840"/>
    </source>
</evidence>
<dbReference type="InterPro" id="IPR003439">
    <property type="entry name" value="ABC_transporter-like_ATP-bd"/>
</dbReference>
<name>A0ABU5F1I8_9BACT</name>
<feature type="domain" description="ABC transporter" evidence="6">
    <location>
        <begin position="4"/>
        <end position="232"/>
    </location>
</feature>
<dbReference type="PROSITE" id="PS50893">
    <property type="entry name" value="ABC_TRANSPORTER_2"/>
    <property type="match status" value="1"/>
</dbReference>
<keyword evidence="3" id="KW-0547">Nucleotide-binding</keyword>
<gene>
    <name evidence="7" type="ORF">R5W23_001177</name>
</gene>
<dbReference type="Pfam" id="PF00005">
    <property type="entry name" value="ABC_tran"/>
    <property type="match status" value="1"/>
</dbReference>
<reference evidence="8" key="1">
    <citation type="journal article" date="2023" name="Mar. Drugs">
        <title>Gemmata algarum, a Novel Planctomycete Isolated from an Algal Mat, Displays Antimicrobial Activity.</title>
        <authorList>
            <person name="Kumar G."/>
            <person name="Kallscheuer N."/>
            <person name="Kashif M."/>
            <person name="Ahamad S."/>
            <person name="Jagadeeshwari U."/>
            <person name="Pannikurungottu S."/>
            <person name="Haufschild T."/>
            <person name="Kabuu M."/>
            <person name="Sasikala C."/>
            <person name="Jogler C."/>
            <person name="Ramana C."/>
        </authorList>
    </citation>
    <scope>NUCLEOTIDE SEQUENCE [LARGE SCALE GENOMIC DNA]</scope>
    <source>
        <strain evidence="8">JC673</strain>
    </source>
</reference>
<dbReference type="SMART" id="SM00382">
    <property type="entry name" value="AAA"/>
    <property type="match status" value="1"/>
</dbReference>
<dbReference type="RefSeq" id="WP_320686644.1">
    <property type="nucleotide sequence ID" value="NZ_JAXBLV010000166.1"/>
</dbReference>
<evidence type="ECO:0000313" key="7">
    <source>
        <dbReference type="EMBL" id="MDY3559978.1"/>
    </source>
</evidence>
<keyword evidence="8" id="KW-1185">Reference proteome</keyword>
<dbReference type="EMBL" id="JAXBLV010000166">
    <property type="protein sequence ID" value="MDY3559978.1"/>
    <property type="molecule type" value="Genomic_DNA"/>
</dbReference>
<dbReference type="PROSITE" id="PS00211">
    <property type="entry name" value="ABC_TRANSPORTER_1"/>
    <property type="match status" value="1"/>
</dbReference>
<feature type="region of interest" description="Disordered" evidence="5">
    <location>
        <begin position="302"/>
        <end position="326"/>
    </location>
</feature>
<dbReference type="PANTHER" id="PTHR43335:SF2">
    <property type="entry name" value="ABC TRANSPORTER, ATP-BINDING PROTEIN"/>
    <property type="match status" value="1"/>
</dbReference>
<dbReference type="CDD" id="cd03230">
    <property type="entry name" value="ABC_DR_subfamily_A"/>
    <property type="match status" value="1"/>
</dbReference>
<dbReference type="SUPFAM" id="SSF52540">
    <property type="entry name" value="P-loop containing nucleoside triphosphate hydrolases"/>
    <property type="match status" value="1"/>
</dbReference>
<evidence type="ECO:0000256" key="5">
    <source>
        <dbReference type="SAM" id="MobiDB-lite"/>
    </source>
</evidence>
<accession>A0ABU5F1I8</accession>
<dbReference type="InterPro" id="IPR027417">
    <property type="entry name" value="P-loop_NTPase"/>
</dbReference>
<evidence type="ECO:0000259" key="6">
    <source>
        <dbReference type="PROSITE" id="PS50893"/>
    </source>
</evidence>
<evidence type="ECO:0000256" key="1">
    <source>
        <dbReference type="ARBA" id="ARBA00005417"/>
    </source>
</evidence>
<dbReference type="Gene3D" id="3.40.50.300">
    <property type="entry name" value="P-loop containing nucleotide triphosphate hydrolases"/>
    <property type="match status" value="1"/>
</dbReference>
<sequence length="326" mass="36149">MAVIETRDLRKSYGQVEALRGVSIRVEPGEIYGLLGQNGAGKTTLIKVLLGIVHKTDGDATLLGLPSGTAAARRRVGYLPEDHAFPGYHTGYTLMDFYGQLYGMARSERRRKIPEMLEVVGIRKRMDNRIRTYSKGMKQRLGIAQAMFHDPAVIFLDEPTDGVDPVGRREIRDLMQQLKAEGRTVFLNSHLLGEVELVCDRVAIMHQGELVRQGTVADLTRQQNRFVIGLSSGQTFPGDEVTKLGYTVEPAGEHVEVVLPDGKGIDPVLALLQGKGLNLRHLVEKKQSLEDVFVSMVDATDAADERDRGPRRPGRARQVGTSRREK</sequence>
<dbReference type="GO" id="GO:0005524">
    <property type="term" value="F:ATP binding"/>
    <property type="evidence" value="ECO:0007669"/>
    <property type="project" value="UniProtKB-KW"/>
</dbReference>
<proteinExistence type="inferred from homology"/>
<dbReference type="Proteomes" id="UP001272242">
    <property type="component" value="Unassembled WGS sequence"/>
</dbReference>
<dbReference type="InterPro" id="IPR017871">
    <property type="entry name" value="ABC_transporter-like_CS"/>
</dbReference>
<evidence type="ECO:0000256" key="2">
    <source>
        <dbReference type="ARBA" id="ARBA00022448"/>
    </source>
</evidence>
<comment type="similarity">
    <text evidence="1">Belongs to the ABC transporter superfamily.</text>
</comment>
<dbReference type="PANTHER" id="PTHR43335">
    <property type="entry name" value="ABC TRANSPORTER, ATP-BINDING PROTEIN"/>
    <property type="match status" value="1"/>
</dbReference>
<evidence type="ECO:0000256" key="3">
    <source>
        <dbReference type="ARBA" id="ARBA00022741"/>
    </source>
</evidence>
<organism evidence="7 8">
    <name type="scientific">Gemmata algarum</name>
    <dbReference type="NCBI Taxonomy" id="2975278"/>
    <lineage>
        <taxon>Bacteria</taxon>
        <taxon>Pseudomonadati</taxon>
        <taxon>Planctomycetota</taxon>
        <taxon>Planctomycetia</taxon>
        <taxon>Gemmatales</taxon>
        <taxon>Gemmataceae</taxon>
        <taxon>Gemmata</taxon>
    </lineage>
</organism>
<keyword evidence="4 7" id="KW-0067">ATP-binding</keyword>
<evidence type="ECO:0000313" key="8">
    <source>
        <dbReference type="Proteomes" id="UP001272242"/>
    </source>
</evidence>
<keyword evidence="2" id="KW-0813">Transport</keyword>